<evidence type="ECO:0000313" key="17">
    <source>
        <dbReference type="EMBL" id="MBE7325146.1"/>
    </source>
</evidence>
<evidence type="ECO:0000256" key="3">
    <source>
        <dbReference type="ARBA" id="ARBA00010136"/>
    </source>
</evidence>
<evidence type="ECO:0000256" key="12">
    <source>
        <dbReference type="ARBA" id="ARBA00029811"/>
    </source>
</evidence>
<accession>A0ABR9RUB8</accession>
<dbReference type="NCBIfam" id="TIGR02412">
    <property type="entry name" value="pepN_strep_liv"/>
    <property type="match status" value="1"/>
</dbReference>
<comment type="caution">
    <text evidence="17">The sequence shown here is derived from an EMBL/GenBank/DDBJ whole genome shotgun (WGS) entry which is preliminary data.</text>
</comment>
<evidence type="ECO:0000256" key="4">
    <source>
        <dbReference type="ARBA" id="ARBA00012564"/>
    </source>
</evidence>
<protein>
    <recommendedName>
        <fullName evidence="5">Aminopeptidase N</fullName>
        <ecNumber evidence="4">3.4.11.2</ecNumber>
    </recommendedName>
    <alternativeName>
        <fullName evidence="12">Alanine aminopeptidase</fullName>
    </alternativeName>
    <alternativeName>
        <fullName evidence="13">Lysyl aminopeptidase</fullName>
    </alternativeName>
</protein>
<dbReference type="EC" id="3.4.11.2" evidence="4"/>
<dbReference type="Pfam" id="PF01433">
    <property type="entry name" value="Peptidase_M1"/>
    <property type="match status" value="1"/>
</dbReference>
<dbReference type="SUPFAM" id="SSF55486">
    <property type="entry name" value="Metalloproteases ('zincins'), catalytic domain"/>
    <property type="match status" value="1"/>
</dbReference>
<dbReference type="Gene3D" id="1.10.390.10">
    <property type="entry name" value="Neutral Protease Domain 2"/>
    <property type="match status" value="1"/>
</dbReference>
<dbReference type="InterPro" id="IPR042097">
    <property type="entry name" value="Aminopeptidase_N-like_N_sf"/>
</dbReference>
<dbReference type="Gene3D" id="2.60.40.1730">
    <property type="entry name" value="tricorn interacting facor f3 domain"/>
    <property type="match status" value="1"/>
</dbReference>
<evidence type="ECO:0000256" key="5">
    <source>
        <dbReference type="ARBA" id="ARBA00015611"/>
    </source>
</evidence>
<evidence type="ECO:0000256" key="11">
    <source>
        <dbReference type="ARBA" id="ARBA00023049"/>
    </source>
</evidence>
<dbReference type="PANTHER" id="PTHR11533">
    <property type="entry name" value="PROTEASE M1 ZINC METALLOPROTEASE"/>
    <property type="match status" value="1"/>
</dbReference>
<evidence type="ECO:0000259" key="14">
    <source>
        <dbReference type="Pfam" id="PF01433"/>
    </source>
</evidence>
<keyword evidence="6 17" id="KW-0031">Aminopeptidase</keyword>
<gene>
    <name evidence="17" type="primary">pepN</name>
    <name evidence="17" type="ORF">IEQ44_10810</name>
</gene>
<comment type="cofactor">
    <cofactor evidence="2">
        <name>Zn(2+)</name>
        <dbReference type="ChEBI" id="CHEBI:29105"/>
    </cofactor>
</comment>
<dbReference type="EMBL" id="JADCSA010000009">
    <property type="protein sequence ID" value="MBE7325146.1"/>
    <property type="molecule type" value="Genomic_DNA"/>
</dbReference>
<evidence type="ECO:0000256" key="1">
    <source>
        <dbReference type="ARBA" id="ARBA00000098"/>
    </source>
</evidence>
<dbReference type="Proteomes" id="UP000756387">
    <property type="component" value="Unassembled WGS sequence"/>
</dbReference>
<dbReference type="InterPro" id="IPR027268">
    <property type="entry name" value="Peptidase_M4/M1_CTD_sf"/>
</dbReference>
<evidence type="ECO:0000256" key="2">
    <source>
        <dbReference type="ARBA" id="ARBA00001947"/>
    </source>
</evidence>
<keyword evidence="11" id="KW-0482">Metalloprotease</keyword>
<keyword evidence="7" id="KW-0645">Protease</keyword>
<dbReference type="CDD" id="cd09602">
    <property type="entry name" value="M1_APN"/>
    <property type="match status" value="1"/>
</dbReference>
<keyword evidence="9 17" id="KW-0378">Hydrolase</keyword>
<dbReference type="SUPFAM" id="SSF63737">
    <property type="entry name" value="Leukotriene A4 hydrolase N-terminal domain"/>
    <property type="match status" value="1"/>
</dbReference>
<organism evidence="17 18">
    <name type="scientific">Nocardioides malaquae</name>
    <dbReference type="NCBI Taxonomy" id="2773426"/>
    <lineage>
        <taxon>Bacteria</taxon>
        <taxon>Bacillati</taxon>
        <taxon>Actinomycetota</taxon>
        <taxon>Actinomycetes</taxon>
        <taxon>Propionibacteriales</taxon>
        <taxon>Nocardioidaceae</taxon>
        <taxon>Nocardioides</taxon>
    </lineage>
</organism>
<dbReference type="InterPro" id="IPR012778">
    <property type="entry name" value="Pept_M1_aminopeptidase"/>
</dbReference>
<evidence type="ECO:0000259" key="15">
    <source>
        <dbReference type="Pfam" id="PF11838"/>
    </source>
</evidence>
<dbReference type="InterPro" id="IPR045357">
    <property type="entry name" value="Aminopeptidase_N-like_N"/>
</dbReference>
<dbReference type="InterPro" id="IPR050344">
    <property type="entry name" value="Peptidase_M1_aminopeptidases"/>
</dbReference>
<evidence type="ECO:0000256" key="10">
    <source>
        <dbReference type="ARBA" id="ARBA00022833"/>
    </source>
</evidence>
<dbReference type="RefSeq" id="WP_193638471.1">
    <property type="nucleotide sequence ID" value="NZ_JADCSA010000009.1"/>
</dbReference>
<evidence type="ECO:0000256" key="13">
    <source>
        <dbReference type="ARBA" id="ARBA00031533"/>
    </source>
</evidence>
<feature type="domain" description="Peptidase M1 membrane alanine aminopeptidase" evidence="14">
    <location>
        <begin position="232"/>
        <end position="445"/>
    </location>
</feature>
<dbReference type="PANTHER" id="PTHR11533:SF174">
    <property type="entry name" value="PUROMYCIN-SENSITIVE AMINOPEPTIDASE-RELATED"/>
    <property type="match status" value="1"/>
</dbReference>
<keyword evidence="8" id="KW-0479">Metal-binding</keyword>
<evidence type="ECO:0000256" key="6">
    <source>
        <dbReference type="ARBA" id="ARBA00022438"/>
    </source>
</evidence>
<dbReference type="Pfam" id="PF17900">
    <property type="entry name" value="Peptidase_M1_N"/>
    <property type="match status" value="1"/>
</dbReference>
<evidence type="ECO:0000256" key="9">
    <source>
        <dbReference type="ARBA" id="ARBA00022801"/>
    </source>
</evidence>
<feature type="domain" description="Aminopeptidase N-like N-terminal" evidence="16">
    <location>
        <begin position="24"/>
        <end position="190"/>
    </location>
</feature>
<reference evidence="17 18" key="1">
    <citation type="submission" date="2020-10" db="EMBL/GenBank/DDBJ databases">
        <title>Nocardioides sp. isolated from sludge.</title>
        <authorList>
            <person name="Zhang X."/>
        </authorList>
    </citation>
    <scope>NUCLEOTIDE SEQUENCE [LARGE SCALE GENOMIC DNA]</scope>
    <source>
        <strain evidence="17 18">Y6</strain>
    </source>
</reference>
<keyword evidence="10" id="KW-0862">Zinc</keyword>
<dbReference type="InterPro" id="IPR001930">
    <property type="entry name" value="Peptidase_M1"/>
</dbReference>
<keyword evidence="18" id="KW-1185">Reference proteome</keyword>
<evidence type="ECO:0000256" key="8">
    <source>
        <dbReference type="ARBA" id="ARBA00022723"/>
    </source>
</evidence>
<dbReference type="InterPro" id="IPR014782">
    <property type="entry name" value="Peptidase_M1_dom"/>
</dbReference>
<feature type="domain" description="ERAP1-like C-terminal" evidence="15">
    <location>
        <begin position="534"/>
        <end position="841"/>
    </location>
</feature>
<comment type="similarity">
    <text evidence="3">Belongs to the peptidase M1 family.</text>
</comment>
<dbReference type="Pfam" id="PF11838">
    <property type="entry name" value="ERAP1_C"/>
    <property type="match status" value="1"/>
</dbReference>
<evidence type="ECO:0000313" key="18">
    <source>
        <dbReference type="Proteomes" id="UP000756387"/>
    </source>
</evidence>
<evidence type="ECO:0000256" key="7">
    <source>
        <dbReference type="ARBA" id="ARBA00022670"/>
    </source>
</evidence>
<proteinExistence type="inferred from homology"/>
<sequence length="854" mass="94304">MPGTNLTRDEAATRAALLDVTSYAIDLDLTTGEKTFGSTTTLTFTATTPGASTFADLVDAEVHEITLNGRSLDPAEVYVDSRIRLDDLASENTLVVRADCTYSHTGEGLHRFVDPVDDRVYLYSQFEVPDARRVFTTFEQPDLKSVFTFTVTAPEHWKVVSNSPTPTPEPTGDGKAVWRFAPTERMSTYITAVVAGEYHEVLDTYEGKYGTIPLGHYCRQSLVEHMDVENLVETTKNSFAFFEEKFEFPYPFGKYDQLYVPEYNMGAMENAGCVTLRDEYLPRSRQPRSFYEFRTSVITHEMAHMWFGNLVTMQWWDDLWLNESFAEWACYWCEAEATEFTDAWTGFANARKQTGYRADQLPSTHPVAADNVDLHAVEVNFDMITYAKGASVLKQLVAWVGLDPFLAGLRQYFKDHAFSNATFDDLLAALEQASGRELKGWAAEWLQTAGVNTLRPFFTLDDHGNYAEFSVLQSAHPDWPTLRRHRLGIGLYDAVPNGDGEGRALVRREYVEVDVEGAETALAELVGKKQPDLLLLNDADHAYAKIRLDERSLATAISHLSAVEDSLARALVWGAAWDMTRDGEMAATDFVRLVLANIGSETDSWGVTRIPASAAMAVNLYSAPQHRAALRAEWEQGLRALLHAAEPGSDHQLTFARQYAAAAHSDAALDEVAGLLDGSVTVEGLTVDQDLRWLLVGSLAAGGRFTDADIDAELERDSTISGKESAAAARVAQPTPEAKAAGWQAILDPATPNETSREMVFSIFRAGQEDVVAPYLEHYLEAASTIIDVLGFHKASIVLEYGFPKALATADTVERVDAWLAGADVSPQVLRYVNEGRADVARAVAAQERDAQAG</sequence>
<comment type="catalytic activity">
    <reaction evidence="1">
        <text>Release of an N-terminal amino acid, Xaa-|-Yaa- from a peptide, amide or arylamide. Xaa is preferably Ala, but may be most amino acids including Pro (slow action). When a terminal hydrophobic residue is followed by a prolyl residue, the two may be released as an intact Xaa-Pro dipeptide.</text>
        <dbReference type="EC" id="3.4.11.2"/>
    </reaction>
</comment>
<dbReference type="GO" id="GO:0016285">
    <property type="term" value="F:alanyl aminopeptidase activity"/>
    <property type="evidence" value="ECO:0007669"/>
    <property type="project" value="UniProtKB-EC"/>
</dbReference>
<dbReference type="PRINTS" id="PR00756">
    <property type="entry name" value="ALADIPTASE"/>
</dbReference>
<dbReference type="InterPro" id="IPR024571">
    <property type="entry name" value="ERAP1-like_C_dom"/>
</dbReference>
<evidence type="ECO:0000259" key="16">
    <source>
        <dbReference type="Pfam" id="PF17900"/>
    </source>
</evidence>
<name>A0ABR9RUB8_9ACTN</name>